<protein>
    <submittedName>
        <fullName evidence="1">Uncharacterized protein</fullName>
    </submittedName>
</protein>
<organism evidence="1 2">
    <name type="scientific">Trichonephila clavata</name>
    <name type="common">Joro spider</name>
    <name type="synonym">Nephila clavata</name>
    <dbReference type="NCBI Taxonomy" id="2740835"/>
    <lineage>
        <taxon>Eukaryota</taxon>
        <taxon>Metazoa</taxon>
        <taxon>Ecdysozoa</taxon>
        <taxon>Arthropoda</taxon>
        <taxon>Chelicerata</taxon>
        <taxon>Arachnida</taxon>
        <taxon>Araneae</taxon>
        <taxon>Araneomorphae</taxon>
        <taxon>Entelegynae</taxon>
        <taxon>Araneoidea</taxon>
        <taxon>Nephilidae</taxon>
        <taxon>Trichonephila</taxon>
    </lineage>
</organism>
<dbReference type="AlphaFoldDB" id="A0A8X6HHZ2"/>
<accession>A0A8X6HHZ2</accession>
<evidence type="ECO:0000313" key="1">
    <source>
        <dbReference type="EMBL" id="GFR23298.1"/>
    </source>
</evidence>
<name>A0A8X6HHZ2_TRICU</name>
<dbReference type="Proteomes" id="UP000887116">
    <property type="component" value="Unassembled WGS sequence"/>
</dbReference>
<gene>
    <name evidence="1" type="ORF">TNCT_590171</name>
</gene>
<proteinExistence type="predicted"/>
<comment type="caution">
    <text evidence="1">The sequence shown here is derived from an EMBL/GenBank/DDBJ whole genome shotgun (WGS) entry which is preliminary data.</text>
</comment>
<reference evidence="1" key="1">
    <citation type="submission" date="2020-07" db="EMBL/GenBank/DDBJ databases">
        <title>Multicomponent nature underlies the extraordinary mechanical properties of spider dragline silk.</title>
        <authorList>
            <person name="Kono N."/>
            <person name="Nakamura H."/>
            <person name="Mori M."/>
            <person name="Yoshida Y."/>
            <person name="Ohtoshi R."/>
            <person name="Malay A.D."/>
            <person name="Moran D.A.P."/>
            <person name="Tomita M."/>
            <person name="Numata K."/>
            <person name="Arakawa K."/>
        </authorList>
    </citation>
    <scope>NUCLEOTIDE SEQUENCE</scope>
</reference>
<sequence>MSEYKVRMYSCKISAVFLIILLAEVIHVSTKKGVLFRHISLKPPLLLDGTKQLMLISLGWNLIFEEMLQFISTFCKIL</sequence>
<keyword evidence="2" id="KW-1185">Reference proteome</keyword>
<dbReference type="EMBL" id="BMAO01028272">
    <property type="protein sequence ID" value="GFR23298.1"/>
    <property type="molecule type" value="Genomic_DNA"/>
</dbReference>
<evidence type="ECO:0000313" key="2">
    <source>
        <dbReference type="Proteomes" id="UP000887116"/>
    </source>
</evidence>